<evidence type="ECO:0000256" key="2">
    <source>
        <dbReference type="ARBA" id="ARBA00022679"/>
    </source>
</evidence>
<evidence type="ECO:0000256" key="1">
    <source>
        <dbReference type="ARBA" id="ARBA00007047"/>
    </source>
</evidence>
<dbReference type="InterPro" id="IPR037171">
    <property type="entry name" value="NagB/RpiA_transferase-like"/>
</dbReference>
<dbReference type="Pfam" id="PF01144">
    <property type="entry name" value="CoA_trans"/>
    <property type="match status" value="1"/>
</dbReference>
<dbReference type="SUPFAM" id="SSF100950">
    <property type="entry name" value="NagB/RpiA/CoA transferase-like"/>
    <property type="match status" value="1"/>
</dbReference>
<gene>
    <name evidence="3" type="ORF">NRE15_05450</name>
</gene>
<dbReference type="EMBL" id="CP102453">
    <property type="protein sequence ID" value="UUX35088.1"/>
    <property type="molecule type" value="Genomic_DNA"/>
</dbReference>
<reference evidence="3 4" key="1">
    <citation type="submission" date="2022-08" db="EMBL/GenBank/DDBJ databases">
        <title>Aerococcaceae sp. nov isolated from spoiled eye mask.</title>
        <authorList>
            <person name="Zhou G."/>
            <person name="Xie X.-B."/>
            <person name="Shi Q.-S."/>
            <person name="Wang Y.-S."/>
            <person name="Wen X."/>
            <person name="Peng H."/>
            <person name="Yang X.-J."/>
            <person name="Tao H.-B."/>
            <person name="Huang X.-M."/>
        </authorList>
    </citation>
    <scope>NUCLEOTIDE SEQUENCE [LARGE SCALE GENOMIC DNA]</scope>
    <source>
        <strain evidence="4">DM20194951</strain>
    </source>
</reference>
<protein>
    <submittedName>
        <fullName evidence="3">3-oxoacid CoA-transferase subunit B</fullName>
    </submittedName>
</protein>
<proteinExistence type="inferred from homology"/>
<dbReference type="InterPro" id="IPR012791">
    <property type="entry name" value="3-oxoacid_CoA-transf_B"/>
</dbReference>
<dbReference type="NCBIfam" id="TIGR02428">
    <property type="entry name" value="pcaJ_scoB_fam"/>
    <property type="match status" value="1"/>
</dbReference>
<keyword evidence="2" id="KW-0808">Transferase</keyword>
<dbReference type="PANTHER" id="PTHR13707:SF57">
    <property type="entry name" value="SUCCINYL-COA:3-KETOACID COENZYME A TRANSFERASE SUBUNIT B-RELATED"/>
    <property type="match status" value="1"/>
</dbReference>
<name>A0ABY5P9J4_9LACT</name>
<keyword evidence="4" id="KW-1185">Reference proteome</keyword>
<dbReference type="Gene3D" id="3.40.1080.10">
    <property type="entry name" value="Glutaconate Coenzyme A-transferase"/>
    <property type="match status" value="1"/>
</dbReference>
<organism evidence="3 4">
    <name type="scientific">Fundicoccus culcitae</name>
    <dbReference type="NCBI Taxonomy" id="2969821"/>
    <lineage>
        <taxon>Bacteria</taxon>
        <taxon>Bacillati</taxon>
        <taxon>Bacillota</taxon>
        <taxon>Bacilli</taxon>
        <taxon>Lactobacillales</taxon>
        <taxon>Aerococcaceae</taxon>
        <taxon>Fundicoccus</taxon>
    </lineage>
</organism>
<dbReference type="SMART" id="SM00882">
    <property type="entry name" value="CoA_trans"/>
    <property type="match status" value="1"/>
</dbReference>
<accession>A0ABY5P9J4</accession>
<evidence type="ECO:0000313" key="4">
    <source>
        <dbReference type="Proteomes" id="UP001315967"/>
    </source>
</evidence>
<dbReference type="Proteomes" id="UP001315967">
    <property type="component" value="Chromosome"/>
</dbReference>
<evidence type="ECO:0000313" key="3">
    <source>
        <dbReference type="EMBL" id="UUX35088.1"/>
    </source>
</evidence>
<comment type="similarity">
    <text evidence="1">Belongs to the 3-oxoacid CoA-transferase subunit B family.</text>
</comment>
<dbReference type="RefSeq" id="WP_313794581.1">
    <property type="nucleotide sequence ID" value="NZ_CP102453.1"/>
</dbReference>
<sequence length="220" mass="23842">MTTKNNIQNLIAERAAKELVGPCIVNLGIGVPTLIPDYLDDDEVYLHTENGMLGVGPEDPDNLDPNLVNAGKFPITEVSGSAYFNSADSFGMIRGGHIDVTVLGVLQADQTGRIANWSIPGKNIIGVGGAMDLLSGAKKVICTMTHTTKTGEAKIVKKCDYPITSTRQIDMLITELAVFTFENDEMTLIELMPGATLEEVQEKTQGEFKVDLQENNEVKE</sequence>
<dbReference type="InterPro" id="IPR004165">
    <property type="entry name" value="CoA_trans_fam_I"/>
</dbReference>
<dbReference type="PANTHER" id="PTHR13707">
    <property type="entry name" value="KETOACID-COENZYME A TRANSFERASE"/>
    <property type="match status" value="1"/>
</dbReference>